<dbReference type="EMBL" id="JACRSY010000031">
    <property type="protein sequence ID" value="MBC8580906.1"/>
    <property type="molecule type" value="Genomic_DNA"/>
</dbReference>
<keyword evidence="11" id="KW-1185">Reference proteome</keyword>
<keyword evidence="2 7" id="KW-0285">Flavoprotein</keyword>
<evidence type="ECO:0000256" key="1">
    <source>
        <dbReference type="ARBA" id="ARBA00009333"/>
    </source>
</evidence>
<dbReference type="InterPro" id="IPR050097">
    <property type="entry name" value="Ferredoxin-NADP_redctase_2"/>
</dbReference>
<keyword evidence="4 7" id="KW-0560">Oxidoreductase</keyword>
<dbReference type="Proteomes" id="UP000655830">
    <property type="component" value="Unassembled WGS sequence"/>
</dbReference>
<protein>
    <recommendedName>
        <fullName evidence="7">Thioredoxin reductase</fullName>
        <ecNumber evidence="7">1.8.1.9</ecNumber>
    </recommendedName>
</protein>
<evidence type="ECO:0000256" key="6">
    <source>
        <dbReference type="ARBA" id="ARBA00023284"/>
    </source>
</evidence>
<dbReference type="GO" id="GO:0004791">
    <property type="term" value="F:thioredoxin-disulfide reductase (NADPH) activity"/>
    <property type="evidence" value="ECO:0007669"/>
    <property type="project" value="UniProtKB-UniRule"/>
</dbReference>
<dbReference type="Pfam" id="PF07992">
    <property type="entry name" value="Pyr_redox_2"/>
    <property type="match status" value="1"/>
</dbReference>
<dbReference type="InterPro" id="IPR005982">
    <property type="entry name" value="Thioredox_Rdtase"/>
</dbReference>
<name>A0A926EJM5_9FIRM</name>
<dbReference type="PRINTS" id="PR00368">
    <property type="entry name" value="FADPNR"/>
</dbReference>
<evidence type="ECO:0000256" key="5">
    <source>
        <dbReference type="ARBA" id="ARBA00023157"/>
    </source>
</evidence>
<dbReference type="GO" id="GO:0005737">
    <property type="term" value="C:cytoplasm"/>
    <property type="evidence" value="ECO:0007669"/>
    <property type="project" value="InterPro"/>
</dbReference>
<dbReference type="NCBIfam" id="TIGR01292">
    <property type="entry name" value="TRX_reduct"/>
    <property type="match status" value="1"/>
</dbReference>
<evidence type="ECO:0000313" key="11">
    <source>
        <dbReference type="Proteomes" id="UP000655830"/>
    </source>
</evidence>
<comment type="caution">
    <text evidence="10">The sequence shown here is derived from an EMBL/GenBank/DDBJ whole genome shotgun (WGS) entry which is preliminary data.</text>
</comment>
<dbReference type="Gene3D" id="3.50.50.60">
    <property type="entry name" value="FAD/NAD(P)-binding domain"/>
    <property type="match status" value="2"/>
</dbReference>
<keyword evidence="6 7" id="KW-0676">Redox-active center</keyword>
<sequence>MYDMIIVGGGPSGLTAALYAGRAELKALMIEKAFHGGQMVTTNEVENYPGIIETTGPELAGIMYEQAIRFGTEVKFEEVIKIEDEGDIKKVVTASNMYEAKTILLSMGAKPRKLGLPNEEALAGKGVSYCAICDGGFYKDKTVAVVGGGDTALEDALYLARLAKKVYLIHRRDSFRANKHLQTRVAQSSVEVIWNSGVTKLNAEETLKSIEITNLIENTTQEIPVDGVFIAVGNIPVTELVKGLVDLNEQGYIMTDENCKTNKSGIFAIGDIRQKKLRQIITAAADGAIGVYEAEQYLVEHE</sequence>
<comment type="catalytic activity">
    <reaction evidence="7">
        <text>[thioredoxin]-dithiol + NADP(+) = [thioredoxin]-disulfide + NADPH + H(+)</text>
        <dbReference type="Rhea" id="RHEA:20345"/>
        <dbReference type="Rhea" id="RHEA-COMP:10698"/>
        <dbReference type="Rhea" id="RHEA-COMP:10700"/>
        <dbReference type="ChEBI" id="CHEBI:15378"/>
        <dbReference type="ChEBI" id="CHEBI:29950"/>
        <dbReference type="ChEBI" id="CHEBI:50058"/>
        <dbReference type="ChEBI" id="CHEBI:57783"/>
        <dbReference type="ChEBI" id="CHEBI:58349"/>
        <dbReference type="EC" id="1.8.1.9"/>
    </reaction>
</comment>
<dbReference type="InterPro" id="IPR023753">
    <property type="entry name" value="FAD/NAD-binding_dom"/>
</dbReference>
<proteinExistence type="inferred from homology"/>
<comment type="subunit">
    <text evidence="7">Homodimer.</text>
</comment>
<keyword evidence="5" id="KW-1015">Disulfide bond</keyword>
<evidence type="ECO:0000256" key="4">
    <source>
        <dbReference type="ARBA" id="ARBA00023002"/>
    </source>
</evidence>
<evidence type="ECO:0000256" key="3">
    <source>
        <dbReference type="ARBA" id="ARBA00022827"/>
    </source>
</evidence>
<evidence type="ECO:0000256" key="8">
    <source>
        <dbReference type="RuleBase" id="RU003881"/>
    </source>
</evidence>
<organism evidence="10 11">
    <name type="scientific">Zhenhengia yiwuensis</name>
    <dbReference type="NCBI Taxonomy" id="2763666"/>
    <lineage>
        <taxon>Bacteria</taxon>
        <taxon>Bacillati</taxon>
        <taxon>Bacillota</taxon>
        <taxon>Clostridia</taxon>
        <taxon>Lachnospirales</taxon>
        <taxon>Lachnospiraceae</taxon>
        <taxon>Zhenhengia</taxon>
    </lineage>
</organism>
<dbReference type="InterPro" id="IPR008255">
    <property type="entry name" value="Pyr_nucl-diS_OxRdtase_2_AS"/>
</dbReference>
<dbReference type="PANTHER" id="PTHR48105">
    <property type="entry name" value="THIOREDOXIN REDUCTASE 1-RELATED-RELATED"/>
    <property type="match status" value="1"/>
</dbReference>
<dbReference type="RefSeq" id="WP_249333593.1">
    <property type="nucleotide sequence ID" value="NZ_JACRSY010000031.1"/>
</dbReference>
<dbReference type="PROSITE" id="PS00573">
    <property type="entry name" value="PYRIDINE_REDOX_2"/>
    <property type="match status" value="1"/>
</dbReference>
<dbReference type="PRINTS" id="PR00469">
    <property type="entry name" value="PNDRDTASEII"/>
</dbReference>
<dbReference type="SUPFAM" id="SSF51905">
    <property type="entry name" value="FAD/NAD(P)-binding domain"/>
    <property type="match status" value="1"/>
</dbReference>
<evidence type="ECO:0000256" key="7">
    <source>
        <dbReference type="RuleBase" id="RU003880"/>
    </source>
</evidence>
<dbReference type="AlphaFoldDB" id="A0A926EJM5"/>
<comment type="cofactor">
    <cofactor evidence="8">
        <name>FAD</name>
        <dbReference type="ChEBI" id="CHEBI:57692"/>
    </cofactor>
    <text evidence="8">Binds 1 FAD per subunit.</text>
</comment>
<dbReference type="GO" id="GO:0019430">
    <property type="term" value="P:removal of superoxide radicals"/>
    <property type="evidence" value="ECO:0007669"/>
    <property type="project" value="UniProtKB-UniRule"/>
</dbReference>
<comment type="similarity">
    <text evidence="1 7">Belongs to the class-II pyridine nucleotide-disulfide oxidoreductase family.</text>
</comment>
<evidence type="ECO:0000256" key="2">
    <source>
        <dbReference type="ARBA" id="ARBA00022630"/>
    </source>
</evidence>
<evidence type="ECO:0000313" key="10">
    <source>
        <dbReference type="EMBL" id="MBC8580906.1"/>
    </source>
</evidence>
<feature type="domain" description="FAD/NAD(P)-binding" evidence="9">
    <location>
        <begin position="2"/>
        <end position="287"/>
    </location>
</feature>
<accession>A0A926EJM5</accession>
<dbReference type="InterPro" id="IPR036188">
    <property type="entry name" value="FAD/NAD-bd_sf"/>
</dbReference>
<keyword evidence="8" id="KW-0521">NADP</keyword>
<evidence type="ECO:0000259" key="9">
    <source>
        <dbReference type="Pfam" id="PF07992"/>
    </source>
</evidence>
<gene>
    <name evidence="10" type="primary">trxB</name>
    <name evidence="10" type="ORF">H8718_15410</name>
</gene>
<reference evidence="10" key="1">
    <citation type="submission" date="2020-08" db="EMBL/GenBank/DDBJ databases">
        <title>Genome public.</title>
        <authorList>
            <person name="Liu C."/>
            <person name="Sun Q."/>
        </authorList>
    </citation>
    <scope>NUCLEOTIDE SEQUENCE</scope>
    <source>
        <strain evidence="10">NSJ-12</strain>
    </source>
</reference>
<keyword evidence="3 7" id="KW-0274">FAD</keyword>
<dbReference type="EC" id="1.8.1.9" evidence="7"/>